<evidence type="ECO:0000256" key="1">
    <source>
        <dbReference type="SAM" id="Phobius"/>
    </source>
</evidence>
<dbReference type="Proteomes" id="UP000030694">
    <property type="component" value="Unassembled WGS sequence"/>
</dbReference>
<proteinExistence type="predicted"/>
<feature type="transmembrane region" description="Helical" evidence="1">
    <location>
        <begin position="12"/>
        <end position="34"/>
    </location>
</feature>
<keyword evidence="1" id="KW-0812">Transmembrane</keyword>
<protein>
    <submittedName>
        <fullName evidence="2">Uncharacterized protein</fullName>
    </submittedName>
</protein>
<evidence type="ECO:0000313" key="2">
    <source>
        <dbReference type="EMBL" id="ETW60238.1"/>
    </source>
</evidence>
<reference evidence="2 3" key="1">
    <citation type="submission" date="2013-02" db="EMBL/GenBank/DDBJ databases">
        <title>The Genome Annotation of Plasmodium falciparum CAMP/Malaysia.</title>
        <authorList>
            <consortium name="The Broad Institute Genome Sequencing Platform"/>
            <consortium name="The Broad Institute Genome Sequencing Center for Infectious Disease"/>
            <person name="Neafsey D."/>
            <person name="Hoffman S."/>
            <person name="Volkman S."/>
            <person name="Rosenthal P."/>
            <person name="Walker B."/>
            <person name="Young S.K."/>
            <person name="Zeng Q."/>
            <person name="Gargeya S."/>
            <person name="Fitzgerald M."/>
            <person name="Haas B."/>
            <person name="Abouelleil A."/>
            <person name="Allen A.W."/>
            <person name="Alvarado L."/>
            <person name="Arachchi H.M."/>
            <person name="Berlin A.M."/>
            <person name="Chapman S.B."/>
            <person name="Gainer-Dewar J."/>
            <person name="Goldberg J."/>
            <person name="Griggs A."/>
            <person name="Gujja S."/>
            <person name="Hansen M."/>
            <person name="Howarth C."/>
            <person name="Imamovic A."/>
            <person name="Ireland A."/>
            <person name="Larimer J."/>
            <person name="McCowan C."/>
            <person name="Murphy C."/>
            <person name="Pearson M."/>
            <person name="Poon T.W."/>
            <person name="Priest M."/>
            <person name="Roberts A."/>
            <person name="Saif S."/>
            <person name="Shea T."/>
            <person name="Sisk P."/>
            <person name="Sykes S."/>
            <person name="Wortman J."/>
            <person name="Nusbaum C."/>
            <person name="Birren B."/>
        </authorList>
    </citation>
    <scope>NUCLEOTIDE SEQUENCE [LARGE SCALE GENOMIC DNA]</scope>
    <source>
        <strain evidence="2 3">CAMP/Malaysia</strain>
    </source>
</reference>
<organism evidence="2 3">
    <name type="scientific">Plasmodium falciparum (isolate Camp / Malaysia)</name>
    <dbReference type="NCBI Taxonomy" id="5835"/>
    <lineage>
        <taxon>Eukaryota</taxon>
        <taxon>Sar</taxon>
        <taxon>Alveolata</taxon>
        <taxon>Apicomplexa</taxon>
        <taxon>Aconoidasida</taxon>
        <taxon>Haemosporida</taxon>
        <taxon>Plasmodiidae</taxon>
        <taxon>Plasmodium</taxon>
        <taxon>Plasmodium (Laverania)</taxon>
    </lineage>
</organism>
<dbReference type="EMBL" id="KI927530">
    <property type="protein sequence ID" value="ETW60238.1"/>
    <property type="molecule type" value="Genomic_DNA"/>
</dbReference>
<keyword evidence="1" id="KW-0472">Membrane</keyword>
<reference evidence="2 3" key="2">
    <citation type="submission" date="2013-02" db="EMBL/GenBank/DDBJ databases">
        <title>The Genome Sequence of Plasmodium falciparum CAMP/Malaysia.</title>
        <authorList>
            <consortium name="The Broad Institute Genome Sequencing Platform"/>
            <consortium name="The Broad Institute Genome Sequencing Center for Infectious Disease"/>
            <person name="Neafsey D."/>
            <person name="Cheeseman I."/>
            <person name="Volkman S."/>
            <person name="Adams J."/>
            <person name="Walker B."/>
            <person name="Young S.K."/>
            <person name="Zeng Q."/>
            <person name="Gargeya S."/>
            <person name="Fitzgerald M."/>
            <person name="Haas B."/>
            <person name="Abouelleil A."/>
            <person name="Alvarado L."/>
            <person name="Arachchi H.M."/>
            <person name="Berlin A.M."/>
            <person name="Chapman S.B."/>
            <person name="Dewar J."/>
            <person name="Goldberg J."/>
            <person name="Griggs A."/>
            <person name="Gujja S."/>
            <person name="Hansen M."/>
            <person name="Howarth C."/>
            <person name="Imamovic A."/>
            <person name="Larimer J."/>
            <person name="McCowan C."/>
            <person name="Murphy C."/>
            <person name="Neiman D."/>
            <person name="Pearson M."/>
            <person name="Priest M."/>
            <person name="Roberts A."/>
            <person name="Saif S."/>
            <person name="Shea T."/>
            <person name="Sisk P."/>
            <person name="Sykes S."/>
            <person name="Wortman J."/>
            <person name="Nusbaum C."/>
            <person name="Birren B."/>
        </authorList>
    </citation>
    <scope>NUCLEOTIDE SEQUENCE [LARGE SCALE GENOMIC DNA]</scope>
    <source>
        <strain evidence="2 3">CAMP/Malaysia</strain>
    </source>
</reference>
<name>A0A024X4X9_PLAFC</name>
<dbReference type="AlphaFoldDB" id="A0A024X4X9"/>
<sequence length="112" mass="13971">MGNININVDNIIYYIQMLYTLHVQKLHFIHFYVLQIIIDRYRYIDIIFKIITFLQILILEVNNFKKIKFLTNNQIIKNVESYLVFYFEHIYNIFKRKYYYDDLHTDIYILNT</sequence>
<feature type="transmembrane region" description="Helical" evidence="1">
    <location>
        <begin position="46"/>
        <end position="64"/>
    </location>
</feature>
<accession>A0A024X4X9</accession>
<keyword evidence="1" id="KW-1133">Transmembrane helix</keyword>
<gene>
    <name evidence="2" type="ORF">PFMC_03782</name>
</gene>
<evidence type="ECO:0000313" key="3">
    <source>
        <dbReference type="Proteomes" id="UP000030694"/>
    </source>
</evidence>